<reference evidence="2" key="1">
    <citation type="submission" date="2024-06" db="UniProtKB">
        <authorList>
            <consortium name="Ensembl"/>
        </authorList>
    </citation>
    <scope>IDENTIFICATION</scope>
</reference>
<dbReference type="Ensembl" id="ENSMPUT00000012277.1">
    <property type="protein sequence ID" value="ENSMPUP00000012078.1"/>
    <property type="gene ID" value="ENSMPUG00000012174.1"/>
</dbReference>
<evidence type="ECO:0000256" key="1">
    <source>
        <dbReference type="SAM" id="MobiDB-lite"/>
    </source>
</evidence>
<proteinExistence type="predicted"/>
<feature type="region of interest" description="Disordered" evidence="1">
    <location>
        <begin position="1"/>
        <end position="27"/>
    </location>
</feature>
<accession>M3YL71</accession>
<dbReference type="AlphaFoldDB" id="M3YL71"/>
<sequence>ESASGIRRPASTPDSTTWDPGRLTDPPELPLRADLAWPDLCAPGGWALGPQLREAVLIHEIGVTISDGDWFVQQVFPRTPLTLDQCLWVSRARACSAAPCPPCPGPREGRSAAASPSTPLGPGPAFTPLDAFSAPHTPVVLYPEGCQQSTLQTKFSPSCSLLSPLASPSPCLPPLPPPSWPGNWLREAAVLRTSGPFTCTRFGIPLFKGRGRSVLTHGPQSASDLTYWRARPAPPLPCFPTTLTQGGFGERAGGSPRVSLPLLPRRRILVLRAGSGPCAHLQR</sequence>
<name>M3YL71_MUSPF</name>
<organism evidence="2">
    <name type="scientific">Mustela putorius furo</name>
    <name type="common">European domestic ferret</name>
    <name type="synonym">Mustela furo</name>
    <dbReference type="NCBI Taxonomy" id="9669"/>
    <lineage>
        <taxon>Eukaryota</taxon>
        <taxon>Metazoa</taxon>
        <taxon>Chordata</taxon>
        <taxon>Craniata</taxon>
        <taxon>Vertebrata</taxon>
        <taxon>Euteleostomi</taxon>
        <taxon>Mammalia</taxon>
        <taxon>Eutheria</taxon>
        <taxon>Laurasiatheria</taxon>
        <taxon>Carnivora</taxon>
        <taxon>Caniformia</taxon>
        <taxon>Musteloidea</taxon>
        <taxon>Mustelidae</taxon>
        <taxon>Mustelinae</taxon>
        <taxon>Mustela</taxon>
    </lineage>
</organism>
<protein>
    <submittedName>
        <fullName evidence="2">Uncharacterized protein</fullName>
    </submittedName>
</protein>
<evidence type="ECO:0000313" key="2">
    <source>
        <dbReference type="Ensembl" id="ENSMPUP00000012078.1"/>
    </source>
</evidence>
<dbReference type="HOGENOM" id="CLU_985309_0_0_1"/>
<dbReference type="EMBL" id="AEYP01042358">
    <property type="status" value="NOT_ANNOTATED_CDS"/>
    <property type="molecule type" value="Genomic_DNA"/>
</dbReference>
<dbReference type="InParanoid" id="M3YL71"/>